<dbReference type="AlphaFoldDB" id="A0A1L9PVB8"/>
<dbReference type="Proteomes" id="UP000184073">
    <property type="component" value="Unassembled WGS sequence"/>
</dbReference>
<name>A0A1L9PVB8_ASPVE</name>
<keyword evidence="2" id="KW-1185">Reference proteome</keyword>
<dbReference type="EMBL" id="KV878133">
    <property type="protein sequence ID" value="OJJ05366.1"/>
    <property type="molecule type" value="Genomic_DNA"/>
</dbReference>
<sequence length="114" mass="12820">MLNLLGLYGEHRPLLTLSHQFSTKYGRCSGSRFEGRDPRRSALVVSQTPCGPLPFARSLGPPIRSLAPDGAPCSSSIALLLLLLLSQLKQVRYKKRFDRLRWRLAPSFDPTSRR</sequence>
<protein>
    <submittedName>
        <fullName evidence="1">Uncharacterized protein</fullName>
    </submittedName>
</protein>
<organism evidence="1 2">
    <name type="scientific">Aspergillus versicolor CBS 583.65</name>
    <dbReference type="NCBI Taxonomy" id="1036611"/>
    <lineage>
        <taxon>Eukaryota</taxon>
        <taxon>Fungi</taxon>
        <taxon>Dikarya</taxon>
        <taxon>Ascomycota</taxon>
        <taxon>Pezizomycotina</taxon>
        <taxon>Eurotiomycetes</taxon>
        <taxon>Eurotiomycetidae</taxon>
        <taxon>Eurotiales</taxon>
        <taxon>Aspergillaceae</taxon>
        <taxon>Aspergillus</taxon>
        <taxon>Aspergillus subgen. Nidulantes</taxon>
    </lineage>
</organism>
<dbReference type="GeneID" id="63728664"/>
<evidence type="ECO:0000313" key="1">
    <source>
        <dbReference type="EMBL" id="OJJ05366.1"/>
    </source>
</evidence>
<dbReference type="RefSeq" id="XP_040671128.1">
    <property type="nucleotide sequence ID" value="XM_040813153.1"/>
</dbReference>
<evidence type="ECO:0000313" key="2">
    <source>
        <dbReference type="Proteomes" id="UP000184073"/>
    </source>
</evidence>
<gene>
    <name evidence="1" type="ORF">ASPVEDRAFT_44852</name>
</gene>
<reference evidence="2" key="1">
    <citation type="journal article" date="2017" name="Genome Biol.">
        <title>Comparative genomics reveals high biological diversity and specific adaptations in the industrially and medically important fungal genus Aspergillus.</title>
        <authorList>
            <person name="de Vries R.P."/>
            <person name="Riley R."/>
            <person name="Wiebenga A."/>
            <person name="Aguilar-Osorio G."/>
            <person name="Amillis S."/>
            <person name="Uchima C.A."/>
            <person name="Anderluh G."/>
            <person name="Asadollahi M."/>
            <person name="Askin M."/>
            <person name="Barry K."/>
            <person name="Battaglia E."/>
            <person name="Bayram O."/>
            <person name="Benocci T."/>
            <person name="Braus-Stromeyer S.A."/>
            <person name="Caldana C."/>
            <person name="Canovas D."/>
            <person name="Cerqueira G.C."/>
            <person name="Chen F."/>
            <person name="Chen W."/>
            <person name="Choi C."/>
            <person name="Clum A."/>
            <person name="Dos Santos R.A."/>
            <person name="Damasio A.R."/>
            <person name="Diallinas G."/>
            <person name="Emri T."/>
            <person name="Fekete E."/>
            <person name="Flipphi M."/>
            <person name="Freyberg S."/>
            <person name="Gallo A."/>
            <person name="Gournas C."/>
            <person name="Habgood R."/>
            <person name="Hainaut M."/>
            <person name="Harispe M.L."/>
            <person name="Henrissat B."/>
            <person name="Hilden K.S."/>
            <person name="Hope R."/>
            <person name="Hossain A."/>
            <person name="Karabika E."/>
            <person name="Karaffa L."/>
            <person name="Karanyi Z."/>
            <person name="Krasevec N."/>
            <person name="Kuo A."/>
            <person name="Kusch H."/>
            <person name="LaButti K."/>
            <person name="Lagendijk E.L."/>
            <person name="Lapidus A."/>
            <person name="Levasseur A."/>
            <person name="Lindquist E."/>
            <person name="Lipzen A."/>
            <person name="Logrieco A.F."/>
            <person name="MacCabe A."/>
            <person name="Maekelae M.R."/>
            <person name="Malavazi I."/>
            <person name="Melin P."/>
            <person name="Meyer V."/>
            <person name="Mielnichuk N."/>
            <person name="Miskei M."/>
            <person name="Molnar A.P."/>
            <person name="Mule G."/>
            <person name="Ngan C.Y."/>
            <person name="Orejas M."/>
            <person name="Orosz E."/>
            <person name="Ouedraogo J.P."/>
            <person name="Overkamp K.M."/>
            <person name="Park H.-S."/>
            <person name="Perrone G."/>
            <person name="Piumi F."/>
            <person name="Punt P.J."/>
            <person name="Ram A.F."/>
            <person name="Ramon A."/>
            <person name="Rauscher S."/>
            <person name="Record E."/>
            <person name="Riano-Pachon D.M."/>
            <person name="Robert V."/>
            <person name="Roehrig J."/>
            <person name="Ruller R."/>
            <person name="Salamov A."/>
            <person name="Salih N.S."/>
            <person name="Samson R.A."/>
            <person name="Sandor E."/>
            <person name="Sanguinetti M."/>
            <person name="Schuetze T."/>
            <person name="Sepcic K."/>
            <person name="Shelest E."/>
            <person name="Sherlock G."/>
            <person name="Sophianopoulou V."/>
            <person name="Squina F.M."/>
            <person name="Sun H."/>
            <person name="Susca A."/>
            <person name="Todd R.B."/>
            <person name="Tsang A."/>
            <person name="Unkles S.E."/>
            <person name="van de Wiele N."/>
            <person name="van Rossen-Uffink D."/>
            <person name="Oliveira J.V."/>
            <person name="Vesth T.C."/>
            <person name="Visser J."/>
            <person name="Yu J.-H."/>
            <person name="Zhou M."/>
            <person name="Andersen M.R."/>
            <person name="Archer D.B."/>
            <person name="Baker S.E."/>
            <person name="Benoit I."/>
            <person name="Brakhage A.A."/>
            <person name="Braus G.H."/>
            <person name="Fischer R."/>
            <person name="Frisvad J.C."/>
            <person name="Goldman G.H."/>
            <person name="Houbraken J."/>
            <person name="Oakley B."/>
            <person name="Pocsi I."/>
            <person name="Scazzocchio C."/>
            <person name="Seiboth B."/>
            <person name="vanKuyk P.A."/>
            <person name="Wortman J."/>
            <person name="Dyer P.S."/>
            <person name="Grigoriev I.V."/>
        </authorList>
    </citation>
    <scope>NUCLEOTIDE SEQUENCE [LARGE SCALE GENOMIC DNA]</scope>
    <source>
        <strain evidence="2">CBS 583.65</strain>
    </source>
</reference>
<dbReference type="VEuPathDB" id="FungiDB:ASPVEDRAFT_44852"/>
<proteinExistence type="predicted"/>
<accession>A0A1L9PVB8</accession>